<dbReference type="Proteomes" id="UP000261360">
    <property type="component" value="Unplaced"/>
</dbReference>
<dbReference type="Ensembl" id="ENSSLDT00000014908.1">
    <property type="protein sequence ID" value="ENSSLDP00000014359.1"/>
    <property type="gene ID" value="ENSSLDG00000011479.1"/>
</dbReference>
<evidence type="ECO:0000313" key="1">
    <source>
        <dbReference type="Ensembl" id="ENSSLDP00000014359.1"/>
    </source>
</evidence>
<reference evidence="1" key="2">
    <citation type="submission" date="2025-09" db="UniProtKB">
        <authorList>
            <consortium name="Ensembl"/>
        </authorList>
    </citation>
    <scope>IDENTIFICATION</scope>
</reference>
<accession>A0A3B4X9J3</accession>
<reference evidence="1" key="1">
    <citation type="submission" date="2025-08" db="UniProtKB">
        <authorList>
            <consortium name="Ensembl"/>
        </authorList>
    </citation>
    <scope>IDENTIFICATION</scope>
</reference>
<name>A0A3B4X9J3_SERLL</name>
<keyword evidence="2" id="KW-1185">Reference proteome</keyword>
<protein>
    <submittedName>
        <fullName evidence="1">Uncharacterized protein</fullName>
    </submittedName>
</protein>
<dbReference type="AlphaFoldDB" id="A0A3B4X9J3"/>
<organism evidence="1 2">
    <name type="scientific">Seriola lalandi dorsalis</name>
    <dbReference type="NCBI Taxonomy" id="1841481"/>
    <lineage>
        <taxon>Eukaryota</taxon>
        <taxon>Metazoa</taxon>
        <taxon>Chordata</taxon>
        <taxon>Craniata</taxon>
        <taxon>Vertebrata</taxon>
        <taxon>Euteleostomi</taxon>
        <taxon>Actinopterygii</taxon>
        <taxon>Neopterygii</taxon>
        <taxon>Teleostei</taxon>
        <taxon>Neoteleostei</taxon>
        <taxon>Acanthomorphata</taxon>
        <taxon>Carangaria</taxon>
        <taxon>Carangiformes</taxon>
        <taxon>Carangidae</taxon>
        <taxon>Seriola</taxon>
    </lineage>
</organism>
<evidence type="ECO:0000313" key="2">
    <source>
        <dbReference type="Proteomes" id="UP000261360"/>
    </source>
</evidence>
<proteinExistence type="predicted"/>
<sequence>MSSEEFEKMHEIYRSLYEELKLIPDRALKSHGGKHCVLLLLLLSSYFCPTDQHDR</sequence>